<comment type="subcellular location">
    <subcellularLocation>
        <location evidence="1">Mitochondrion</location>
    </subcellularLocation>
</comment>
<dbReference type="PANTHER" id="PTHR36091:SF1">
    <property type="entry name" value="ALTERED INHERITANCE OF MITOCHONDRIA PROTEIN 9, MITOCHONDRIAL"/>
    <property type="match status" value="1"/>
</dbReference>
<dbReference type="EMBL" id="CAJVRC010000888">
    <property type="protein sequence ID" value="CAG8906125.1"/>
    <property type="molecule type" value="Genomic_DNA"/>
</dbReference>
<dbReference type="InterPro" id="IPR011009">
    <property type="entry name" value="Kinase-like_dom_sf"/>
</dbReference>
<dbReference type="InterPro" id="IPR051035">
    <property type="entry name" value="Mito_inheritance_9"/>
</dbReference>
<gene>
    <name evidence="8" type="ORF">PEGY_LOCUS8400</name>
</gene>
<organism evidence="8 9">
    <name type="scientific">Penicillium egyptiacum</name>
    <dbReference type="NCBI Taxonomy" id="1303716"/>
    <lineage>
        <taxon>Eukaryota</taxon>
        <taxon>Fungi</taxon>
        <taxon>Dikarya</taxon>
        <taxon>Ascomycota</taxon>
        <taxon>Pezizomycotina</taxon>
        <taxon>Eurotiomycetes</taxon>
        <taxon>Eurotiomycetidae</taxon>
        <taxon>Eurotiales</taxon>
        <taxon>Aspergillaceae</taxon>
        <taxon>Penicillium</taxon>
    </lineage>
</organism>
<evidence type="ECO:0000259" key="7">
    <source>
        <dbReference type="Pfam" id="PF03109"/>
    </source>
</evidence>
<evidence type="ECO:0000256" key="5">
    <source>
        <dbReference type="ARBA" id="ARBA00023128"/>
    </source>
</evidence>
<dbReference type="Proteomes" id="UP001154252">
    <property type="component" value="Unassembled WGS sequence"/>
</dbReference>
<comment type="caution">
    <text evidence="8">The sequence shown here is derived from an EMBL/GenBank/DDBJ whole genome shotgun (WGS) entry which is preliminary data.</text>
</comment>
<dbReference type="OrthoDB" id="4355543at2759"/>
<dbReference type="InterPro" id="IPR004147">
    <property type="entry name" value="ABC1_dom"/>
</dbReference>
<sequence>MQAGYPDFSQHDSSKLQSLHIPSLPENMDDLSSEEKIQALVEHRNDETDLYYTAATGIHNDKHMEALQHPYLAMRRYLIHQTGYPWDANLINLRAALVGVTSHQLWNAVSSHPCPVSFSQEERERSDDERDIWNESEALLSTIRAGLAIDLEGGTTPENFERHHAGISIIGWKWCVSVRSKNESYIFRFGGKRITVTKDTLLNKRRPTIYRLELEEPRFGLPETVIVKQQKKEWEAEFCAEISAYKKLEKLQGTVIPTLFGEGSFNERPPLILSEIKGITLRNLAKQAETSVCVEENTLNSHLENAFQELYEYGAQHCDLNPVNFLVCDNGQVVVIDLEVVEFLTDSKLGNSPSIWVAWIT</sequence>
<evidence type="ECO:0000256" key="3">
    <source>
        <dbReference type="ARBA" id="ARBA00016197"/>
    </source>
</evidence>
<evidence type="ECO:0000256" key="2">
    <source>
        <dbReference type="ARBA" id="ARBA00005543"/>
    </source>
</evidence>
<keyword evidence="9" id="KW-1185">Reference proteome</keyword>
<accession>A0A9W4KG18</accession>
<evidence type="ECO:0000256" key="1">
    <source>
        <dbReference type="ARBA" id="ARBA00004173"/>
    </source>
</evidence>
<reference evidence="8" key="1">
    <citation type="submission" date="2021-07" db="EMBL/GenBank/DDBJ databases">
        <authorList>
            <person name="Branca A.L. A."/>
        </authorList>
    </citation>
    <scope>NUCLEOTIDE SEQUENCE</scope>
</reference>
<evidence type="ECO:0000313" key="8">
    <source>
        <dbReference type="EMBL" id="CAG8906125.1"/>
    </source>
</evidence>
<name>A0A9W4KG18_9EURO</name>
<keyword evidence="5" id="KW-0496">Mitochondrion</keyword>
<evidence type="ECO:0000256" key="4">
    <source>
        <dbReference type="ARBA" id="ARBA00022946"/>
    </source>
</evidence>
<keyword evidence="4" id="KW-0809">Transit peptide</keyword>
<dbReference type="AlphaFoldDB" id="A0A9W4KG18"/>
<dbReference type="PANTHER" id="PTHR36091">
    <property type="entry name" value="ALTERED INHERITANCE OF MITOCHONDRIA PROTEIN 9, MITOCHONDRIAL"/>
    <property type="match status" value="1"/>
</dbReference>
<dbReference type="Gene3D" id="1.10.510.10">
    <property type="entry name" value="Transferase(Phosphotransferase) domain 1"/>
    <property type="match status" value="1"/>
</dbReference>
<evidence type="ECO:0000256" key="6">
    <source>
        <dbReference type="ARBA" id="ARBA00031849"/>
    </source>
</evidence>
<comment type="similarity">
    <text evidence="2">Belongs to the AIM9 family.</text>
</comment>
<feature type="domain" description="ABC1 atypical kinase-like" evidence="7">
    <location>
        <begin position="243"/>
        <end position="358"/>
    </location>
</feature>
<dbReference type="GO" id="GO:0005739">
    <property type="term" value="C:mitochondrion"/>
    <property type="evidence" value="ECO:0007669"/>
    <property type="project" value="UniProtKB-SubCell"/>
</dbReference>
<evidence type="ECO:0000313" key="9">
    <source>
        <dbReference type="Proteomes" id="UP001154252"/>
    </source>
</evidence>
<dbReference type="SUPFAM" id="SSF56112">
    <property type="entry name" value="Protein kinase-like (PK-like)"/>
    <property type="match status" value="1"/>
</dbReference>
<protein>
    <recommendedName>
        <fullName evidence="3">Altered inheritance of mitochondria protein 9, mitochondrial</fullName>
    </recommendedName>
    <alternativeName>
        <fullName evidence="6">Found in mitochondrial proteome protein 29</fullName>
    </alternativeName>
</protein>
<proteinExistence type="inferred from homology"/>
<dbReference type="Pfam" id="PF03109">
    <property type="entry name" value="ABC1"/>
    <property type="match status" value="1"/>
</dbReference>